<dbReference type="Gene3D" id="1.10.10.10">
    <property type="entry name" value="Winged helix-like DNA-binding domain superfamily/Winged helix DNA-binding domain"/>
    <property type="match status" value="1"/>
</dbReference>
<dbReference type="InterPro" id="IPR037294">
    <property type="entry name" value="ABC_BtuC-like"/>
</dbReference>
<dbReference type="InterPro" id="IPR001626">
    <property type="entry name" value="ABC_TroCD"/>
</dbReference>
<dbReference type="CDD" id="cd06550">
    <property type="entry name" value="TM_ABC_iron-siderophores_like"/>
    <property type="match status" value="1"/>
</dbReference>
<evidence type="ECO:0000256" key="6">
    <source>
        <dbReference type="ARBA" id="ARBA00022989"/>
    </source>
</evidence>
<dbReference type="GO" id="GO:0046983">
    <property type="term" value="F:protein dimerization activity"/>
    <property type="evidence" value="ECO:0007669"/>
    <property type="project" value="InterPro"/>
</dbReference>
<keyword evidence="3" id="KW-0813">Transport</keyword>
<protein>
    <submittedName>
        <fullName evidence="11">Manganese ABC transporter, inner membrane permease protein SitD</fullName>
    </submittedName>
</protein>
<dbReference type="PANTHER" id="PTHR30477:SF8">
    <property type="entry name" value="METAL TRANSPORT SYSTEM MEMBRANE PROTEIN CT_070-RELATED"/>
    <property type="match status" value="1"/>
</dbReference>
<feature type="transmembrane region" description="Helical" evidence="9">
    <location>
        <begin position="311"/>
        <end position="333"/>
    </location>
</feature>
<organism evidence="11">
    <name type="scientific">hydrothermal vent metagenome</name>
    <dbReference type="NCBI Taxonomy" id="652676"/>
    <lineage>
        <taxon>unclassified sequences</taxon>
        <taxon>metagenomes</taxon>
        <taxon>ecological metagenomes</taxon>
    </lineage>
</organism>
<feature type="transmembrane region" description="Helical" evidence="9">
    <location>
        <begin position="179"/>
        <end position="201"/>
    </location>
</feature>
<gene>
    <name evidence="11" type="ORF">MNBD_PLANCTO02-1176</name>
</gene>
<keyword evidence="4" id="KW-1003">Cell membrane</keyword>
<dbReference type="GO" id="GO:0010043">
    <property type="term" value="P:response to zinc ion"/>
    <property type="evidence" value="ECO:0007669"/>
    <property type="project" value="TreeGrafter"/>
</dbReference>
<dbReference type="AlphaFoldDB" id="A0A3B1DK91"/>
<feature type="transmembrane region" description="Helical" evidence="9">
    <location>
        <begin position="24"/>
        <end position="45"/>
    </location>
</feature>
<evidence type="ECO:0000256" key="1">
    <source>
        <dbReference type="ARBA" id="ARBA00004651"/>
    </source>
</evidence>
<feature type="transmembrane region" description="Helical" evidence="9">
    <location>
        <begin position="119"/>
        <end position="139"/>
    </location>
</feature>
<dbReference type="SUPFAM" id="SSF81345">
    <property type="entry name" value="ABC transporter involved in vitamin B12 uptake, BtuC"/>
    <property type="match status" value="1"/>
</dbReference>
<name>A0A3B1DK91_9ZZZZ</name>
<dbReference type="Gene3D" id="1.10.3470.10">
    <property type="entry name" value="ABC transporter involved in vitamin B12 uptake, BtuC"/>
    <property type="match status" value="1"/>
</dbReference>
<sequence length="489" mass="53419">MLRVIIQTVTEWSPLDQWNVIDTWIVIIAGLAAMACALPGVFLVLRRQSMMGDALSHTSLLGIVLSLLFVNSCYRWGWISLEAMQALEPLAIVIGAMIVGLLTSWAAEWIREYGRVESSAALGVVFTSLFALSLLLIRLKAGDAHIDEKCVLYGVVETSVMQTFFGKGLLGLSNNGSGIPVAAIANLSVLLLNIVLLLLFYKELKISSFDPDLATSLGINASLMNNLLMAVTAISLVTAFKSVGSILVIAMLVVPAATASLMSNRLHWVVLWSLVIAWLTALLGHSFALTLPPLIFSYMKNSSEFNASTAGMMAVTAGLLFTTAMLFAPRYGLLSRVIERFRLTLKIVGEDLIGLLYRIDEQSKQYQPAEVPAVVSRMTGVGSFMTTLATIRLRVLGLISSGAEGYMLTVSGKQTAQEIVRSHRLWESYMAEHFELSESHLHETASAVEHYLTPEIRKELSETLPQTSTDPHGRIIPPEEGEEENQSSD</sequence>
<evidence type="ECO:0000256" key="9">
    <source>
        <dbReference type="SAM" id="Phobius"/>
    </source>
</evidence>
<comment type="similarity">
    <text evidence="2">Belongs to the ABC-3 integral membrane protein family.</text>
</comment>
<reference evidence="11" key="1">
    <citation type="submission" date="2018-06" db="EMBL/GenBank/DDBJ databases">
        <authorList>
            <person name="Zhirakovskaya E."/>
        </authorList>
    </citation>
    <scope>NUCLEOTIDE SEQUENCE</scope>
</reference>
<dbReference type="Pfam" id="PF00950">
    <property type="entry name" value="ABC-3"/>
    <property type="match status" value="1"/>
</dbReference>
<dbReference type="GO" id="GO:0055085">
    <property type="term" value="P:transmembrane transport"/>
    <property type="evidence" value="ECO:0007669"/>
    <property type="project" value="InterPro"/>
</dbReference>
<keyword evidence="6 9" id="KW-1133">Transmembrane helix</keyword>
<evidence type="ECO:0000259" key="10">
    <source>
        <dbReference type="Pfam" id="PF02742"/>
    </source>
</evidence>
<evidence type="ECO:0000256" key="8">
    <source>
        <dbReference type="SAM" id="MobiDB-lite"/>
    </source>
</evidence>
<feature type="region of interest" description="Disordered" evidence="8">
    <location>
        <begin position="461"/>
        <end position="489"/>
    </location>
</feature>
<evidence type="ECO:0000256" key="3">
    <source>
        <dbReference type="ARBA" id="ARBA00022448"/>
    </source>
</evidence>
<feature type="transmembrane region" description="Helical" evidence="9">
    <location>
        <begin position="269"/>
        <end position="291"/>
    </location>
</feature>
<accession>A0A3B1DK91</accession>
<dbReference type="InterPro" id="IPR022689">
    <property type="entry name" value="Iron_dep_repressor"/>
</dbReference>
<dbReference type="EMBL" id="UOGL01000515">
    <property type="protein sequence ID" value="VAX41122.1"/>
    <property type="molecule type" value="Genomic_DNA"/>
</dbReference>
<dbReference type="PANTHER" id="PTHR30477">
    <property type="entry name" value="ABC-TRANSPORTER METAL-BINDING PROTEIN"/>
    <property type="match status" value="1"/>
</dbReference>
<dbReference type="InterPro" id="IPR036421">
    <property type="entry name" value="Fe_dep_repressor_sf"/>
</dbReference>
<evidence type="ECO:0000256" key="4">
    <source>
        <dbReference type="ARBA" id="ARBA00022475"/>
    </source>
</evidence>
<dbReference type="SMART" id="SM00529">
    <property type="entry name" value="HTH_DTXR"/>
    <property type="match status" value="1"/>
</dbReference>
<feature type="compositionally biased region" description="Acidic residues" evidence="8">
    <location>
        <begin position="479"/>
        <end position="489"/>
    </location>
</feature>
<feature type="domain" description="Iron dependent repressor metal binding and dimerisation" evidence="10">
    <location>
        <begin position="409"/>
        <end position="477"/>
    </location>
</feature>
<dbReference type="InterPro" id="IPR001367">
    <property type="entry name" value="Fe_dep_repressor"/>
</dbReference>
<dbReference type="GO" id="GO:0046914">
    <property type="term" value="F:transition metal ion binding"/>
    <property type="evidence" value="ECO:0007669"/>
    <property type="project" value="InterPro"/>
</dbReference>
<feature type="transmembrane region" description="Helical" evidence="9">
    <location>
        <begin position="57"/>
        <end position="77"/>
    </location>
</feature>
<dbReference type="GO" id="GO:0003700">
    <property type="term" value="F:DNA-binding transcription factor activity"/>
    <property type="evidence" value="ECO:0007669"/>
    <property type="project" value="InterPro"/>
</dbReference>
<comment type="subcellular location">
    <subcellularLocation>
        <location evidence="1">Cell membrane</location>
        <topology evidence="1">Multi-pass membrane protein</topology>
    </subcellularLocation>
</comment>
<keyword evidence="5 9" id="KW-0812">Transmembrane</keyword>
<evidence type="ECO:0000313" key="11">
    <source>
        <dbReference type="EMBL" id="VAX41122.1"/>
    </source>
</evidence>
<evidence type="ECO:0000256" key="5">
    <source>
        <dbReference type="ARBA" id="ARBA00022692"/>
    </source>
</evidence>
<proteinExistence type="inferred from homology"/>
<evidence type="ECO:0000256" key="2">
    <source>
        <dbReference type="ARBA" id="ARBA00008034"/>
    </source>
</evidence>
<evidence type="ECO:0000256" key="7">
    <source>
        <dbReference type="ARBA" id="ARBA00023136"/>
    </source>
</evidence>
<keyword evidence="7 9" id="KW-0472">Membrane</keyword>
<dbReference type="GO" id="GO:0043190">
    <property type="term" value="C:ATP-binding cassette (ABC) transporter complex"/>
    <property type="evidence" value="ECO:0007669"/>
    <property type="project" value="InterPro"/>
</dbReference>
<dbReference type="SUPFAM" id="SSF47979">
    <property type="entry name" value="Iron-dependent repressor protein, dimerization domain"/>
    <property type="match status" value="1"/>
</dbReference>
<feature type="transmembrane region" description="Helical" evidence="9">
    <location>
        <begin position="213"/>
        <end position="237"/>
    </location>
</feature>
<dbReference type="Pfam" id="PF02742">
    <property type="entry name" value="Fe_dep_repr_C"/>
    <property type="match status" value="1"/>
</dbReference>
<feature type="transmembrane region" description="Helical" evidence="9">
    <location>
        <begin position="89"/>
        <end position="107"/>
    </location>
</feature>
<feature type="transmembrane region" description="Helical" evidence="9">
    <location>
        <begin position="243"/>
        <end position="262"/>
    </location>
</feature>
<dbReference type="InterPro" id="IPR036388">
    <property type="entry name" value="WH-like_DNA-bd_sf"/>
</dbReference>